<keyword evidence="2" id="KW-1185">Reference proteome</keyword>
<dbReference type="SUPFAM" id="SSF52833">
    <property type="entry name" value="Thioredoxin-like"/>
    <property type="match status" value="1"/>
</dbReference>
<organism evidence="1 2">
    <name type="scientific">Tepidiphilus thermophilus</name>
    <dbReference type="NCBI Taxonomy" id="876478"/>
    <lineage>
        <taxon>Bacteria</taxon>
        <taxon>Pseudomonadati</taxon>
        <taxon>Pseudomonadota</taxon>
        <taxon>Hydrogenophilia</taxon>
        <taxon>Hydrogenophilales</taxon>
        <taxon>Hydrogenophilaceae</taxon>
        <taxon>Tepidiphilus</taxon>
    </lineage>
</organism>
<dbReference type="AlphaFoldDB" id="A0A0K6IWC6"/>
<protein>
    <submittedName>
        <fullName evidence="1">(2Fe-2S) ferredoxin</fullName>
    </submittedName>
</protein>
<name>A0A0K6IWC6_9PROT</name>
<dbReference type="RefSeq" id="WP_055423892.1">
    <property type="nucleotide sequence ID" value="NZ_CYHH01000009.1"/>
</dbReference>
<evidence type="ECO:0000313" key="2">
    <source>
        <dbReference type="Proteomes" id="UP000182108"/>
    </source>
</evidence>
<reference evidence="2" key="1">
    <citation type="submission" date="2015-08" db="EMBL/GenBank/DDBJ databases">
        <authorList>
            <person name="Babu N.S."/>
            <person name="Beckwith C.J."/>
            <person name="Beseler K.G."/>
            <person name="Brison A."/>
            <person name="Carone J.V."/>
            <person name="Caskin T.P."/>
            <person name="Diamond M."/>
            <person name="Durham M.E."/>
            <person name="Foxe J.M."/>
            <person name="Go M."/>
            <person name="Henderson B.A."/>
            <person name="Jones I.B."/>
            <person name="McGettigan J.A."/>
            <person name="Micheletti S.J."/>
            <person name="Nasrallah M.E."/>
            <person name="Ortiz D."/>
            <person name="Piller C.R."/>
            <person name="Privatt S.R."/>
            <person name="Schneider S.L."/>
            <person name="Sharp S."/>
            <person name="Smith T.C."/>
            <person name="Stanton J.D."/>
            <person name="Ullery H.E."/>
            <person name="Wilson R.J."/>
            <person name="Serrano M.G."/>
            <person name="Buck G."/>
            <person name="Lee V."/>
            <person name="Wang Y."/>
            <person name="Carvalho R."/>
            <person name="Voegtly L."/>
            <person name="Shi R."/>
            <person name="Duckworth R."/>
            <person name="Johnson A."/>
            <person name="Loviza R."/>
            <person name="Walstead R."/>
            <person name="Shah Z."/>
            <person name="Kiflezghi M."/>
            <person name="Wade K."/>
            <person name="Ball S.L."/>
            <person name="Bradley K.W."/>
            <person name="Asai D.J."/>
            <person name="Bowman C.A."/>
            <person name="Russell D.A."/>
            <person name="Pope W.H."/>
            <person name="Jacobs-Sera D."/>
            <person name="Hendrix R.W."/>
            <person name="Hatfull G.F."/>
        </authorList>
    </citation>
    <scope>NUCLEOTIDE SEQUENCE [LARGE SCALE GENOMIC DNA]</scope>
    <source>
        <strain evidence="2">JCM 19170</strain>
    </source>
</reference>
<dbReference type="Proteomes" id="UP000182108">
    <property type="component" value="Unassembled WGS sequence"/>
</dbReference>
<dbReference type="OrthoDB" id="9800597at2"/>
<dbReference type="Pfam" id="PF01257">
    <property type="entry name" value="2Fe-2S_thioredx"/>
    <property type="match status" value="1"/>
</dbReference>
<sequence>MSYFRRHVFFCCNQRPAGEACCENHGASALLAHAKARIEALGLKGKGAVRINKAGCLGRCDEGPVLVVYPEGVWYTYLDEADIDEIIDEHLVGGRPVERLRLPD</sequence>
<dbReference type="InterPro" id="IPR036249">
    <property type="entry name" value="Thioredoxin-like_sf"/>
</dbReference>
<dbReference type="EMBL" id="CYHH01000009">
    <property type="protein sequence ID" value="CUB07612.1"/>
    <property type="molecule type" value="Genomic_DNA"/>
</dbReference>
<proteinExistence type="predicted"/>
<dbReference type="CDD" id="cd02980">
    <property type="entry name" value="TRX_Fd_family"/>
    <property type="match status" value="1"/>
</dbReference>
<gene>
    <name evidence="1" type="ORF">Ga0061068_10941</name>
</gene>
<evidence type="ECO:0000313" key="1">
    <source>
        <dbReference type="EMBL" id="CUB07612.1"/>
    </source>
</evidence>
<accession>A0A0K6IWC6</accession>
<dbReference type="Gene3D" id="3.40.30.10">
    <property type="entry name" value="Glutaredoxin"/>
    <property type="match status" value="1"/>
</dbReference>